<evidence type="ECO:0000256" key="1">
    <source>
        <dbReference type="SAM" id="MobiDB-lite"/>
    </source>
</evidence>
<evidence type="ECO:0000313" key="3">
    <source>
        <dbReference type="Proteomes" id="UP000231019"/>
    </source>
</evidence>
<reference evidence="2 3" key="1">
    <citation type="submission" date="2017-09" db="EMBL/GenBank/DDBJ databases">
        <title>Depth-based differentiation of microbial function through sediment-hosted aquifers and enrichment of novel symbionts in the deep terrestrial subsurface.</title>
        <authorList>
            <person name="Probst A.J."/>
            <person name="Ladd B."/>
            <person name="Jarett J.K."/>
            <person name="Geller-Mcgrath D.E."/>
            <person name="Sieber C.M."/>
            <person name="Emerson J.B."/>
            <person name="Anantharaman K."/>
            <person name="Thomas B.C."/>
            <person name="Malmstrom R."/>
            <person name="Stieglmeier M."/>
            <person name="Klingl A."/>
            <person name="Woyke T."/>
            <person name="Ryan C.M."/>
            <person name="Banfield J.F."/>
        </authorList>
    </citation>
    <scope>NUCLEOTIDE SEQUENCE [LARGE SCALE GENOMIC DNA]</scope>
    <source>
        <strain evidence="2">CG17_big_fil_post_rev_8_21_14_2_50_48_46</strain>
    </source>
</reference>
<dbReference type="AlphaFoldDB" id="A0A2M7FXJ2"/>
<feature type="region of interest" description="Disordered" evidence="1">
    <location>
        <begin position="1"/>
        <end position="25"/>
    </location>
</feature>
<organism evidence="2 3">
    <name type="scientific">bacterium (Candidatus Blackallbacteria) CG17_big_fil_post_rev_8_21_14_2_50_48_46</name>
    <dbReference type="NCBI Taxonomy" id="2014261"/>
    <lineage>
        <taxon>Bacteria</taxon>
        <taxon>Candidatus Blackallbacteria</taxon>
    </lineage>
</organism>
<proteinExistence type="predicted"/>
<feature type="compositionally biased region" description="Basic and acidic residues" evidence="1">
    <location>
        <begin position="1"/>
        <end position="20"/>
    </location>
</feature>
<dbReference type="Proteomes" id="UP000231019">
    <property type="component" value="Unassembled WGS sequence"/>
</dbReference>
<protein>
    <submittedName>
        <fullName evidence="2">Uncharacterized protein</fullName>
    </submittedName>
</protein>
<name>A0A2M7FXJ2_9BACT</name>
<dbReference type="EMBL" id="PFFQ01000065">
    <property type="protein sequence ID" value="PIW14004.1"/>
    <property type="molecule type" value="Genomic_DNA"/>
</dbReference>
<comment type="caution">
    <text evidence="2">The sequence shown here is derived from an EMBL/GenBank/DDBJ whole genome shotgun (WGS) entry which is preliminary data.</text>
</comment>
<accession>A0A2M7FXJ2</accession>
<gene>
    <name evidence="2" type="ORF">COW36_23480</name>
</gene>
<evidence type="ECO:0000313" key="2">
    <source>
        <dbReference type="EMBL" id="PIW14004.1"/>
    </source>
</evidence>
<sequence length="149" mass="16307">MSADSGEEKLEQASPSHEEAPSPTSTLFLEGEIRVKASMSMLFSDILSQELSASIAAPDSISVLQKYLRNKPLDQLNPSELKPFLENIPAPIADVIKEAVFCSGAAIKRMQCKYPINIGDRFIFRGSGLMADLELLDGKVVSIQPLKKR</sequence>